<dbReference type="InterPro" id="IPR036595">
    <property type="entry name" value="A-macroglobulin_rcpt-bd_sf"/>
</dbReference>
<feature type="chain" id="PRO_5038564511" evidence="1">
    <location>
        <begin position="18"/>
        <end position="216"/>
    </location>
</feature>
<evidence type="ECO:0000259" key="3">
    <source>
        <dbReference type="Pfam" id="PF21308"/>
    </source>
</evidence>
<gene>
    <name evidence="4" type="ORF">KIL84_015245</name>
</gene>
<name>A0A9D3WRL0_9SAUR</name>
<accession>A0A9D3WRL0</accession>
<dbReference type="InterPro" id="IPR009048">
    <property type="entry name" value="A-macroglobulin_rcpt-bd"/>
</dbReference>
<dbReference type="GO" id="GO:0005576">
    <property type="term" value="C:extracellular region"/>
    <property type="evidence" value="ECO:0007669"/>
    <property type="project" value="InterPro"/>
</dbReference>
<comment type="caution">
    <text evidence="4">The sequence shown here is derived from an EMBL/GenBank/DDBJ whole genome shotgun (WGS) entry which is preliminary data.</text>
</comment>
<evidence type="ECO:0000259" key="2">
    <source>
        <dbReference type="Pfam" id="PF07677"/>
    </source>
</evidence>
<dbReference type="AlphaFoldDB" id="A0A9D3WRL0"/>
<evidence type="ECO:0000313" key="5">
    <source>
        <dbReference type="Proteomes" id="UP000827986"/>
    </source>
</evidence>
<proteinExistence type="predicted"/>
<dbReference type="PANTHER" id="PTHR11412">
    <property type="entry name" value="MACROGLOBULIN / COMPLEMENT"/>
    <property type="match status" value="1"/>
</dbReference>
<evidence type="ECO:0000256" key="1">
    <source>
        <dbReference type="SAM" id="SignalP"/>
    </source>
</evidence>
<reference evidence="4" key="1">
    <citation type="submission" date="2021-09" db="EMBL/GenBank/DDBJ databases">
        <title>The genome of Mauremys mutica provides insights into the evolution of semi-aquatic lifestyle.</title>
        <authorList>
            <person name="Gong S."/>
            <person name="Gao Y."/>
        </authorList>
    </citation>
    <scope>NUCLEOTIDE SEQUENCE</scope>
    <source>
        <strain evidence="4">MM-2020</strain>
        <tissue evidence="4">Muscle</tissue>
    </source>
</reference>
<dbReference type="PANTHER" id="PTHR11412:SF81">
    <property type="entry name" value="COMPLEMENT C3"/>
    <property type="match status" value="1"/>
</dbReference>
<protein>
    <submittedName>
        <fullName evidence="4">Uncharacterized protein</fullName>
    </submittedName>
</protein>
<sequence length="216" mass="23743">MTAVLSLVSLLLKPLGSLNNAIQASTTTVVDLCPAIEATFVSIRELSIEKVLEEAKTSVQKLTNEASFALSLNNNNEVQKKINLGSTLQTKWNEDFTVKAEGTGQGTLTVITIYNAKLREDESQCKKFDLRVSVEEAQGVKKPEGALRSVYIKICIRFLGVVDATMSIIDVSMLTGFSPDVEDLKRVRQCNLRTGNIIQNAMARLGLSDEKIQYSK</sequence>
<feature type="domain" description="Complement component 3 CUB" evidence="3">
    <location>
        <begin position="86"/>
        <end position="118"/>
    </location>
</feature>
<dbReference type="Gene3D" id="2.60.120.1540">
    <property type="match status" value="1"/>
</dbReference>
<keyword evidence="1" id="KW-0732">Signal</keyword>
<dbReference type="Gene3D" id="2.60.40.690">
    <property type="entry name" value="Alpha-macroglobulin, receptor-binding domain"/>
    <property type="match status" value="1"/>
</dbReference>
<dbReference type="InterPro" id="IPR050473">
    <property type="entry name" value="A2M/Complement_sys"/>
</dbReference>
<dbReference type="Pfam" id="PF21308">
    <property type="entry name" value="C3_CUB2"/>
    <property type="match status" value="1"/>
</dbReference>
<dbReference type="Proteomes" id="UP000827986">
    <property type="component" value="Unassembled WGS sequence"/>
</dbReference>
<keyword evidence="5" id="KW-1185">Reference proteome</keyword>
<evidence type="ECO:0000313" key="4">
    <source>
        <dbReference type="EMBL" id="KAH1166073.1"/>
    </source>
</evidence>
<feature type="signal peptide" evidence="1">
    <location>
        <begin position="1"/>
        <end position="17"/>
    </location>
</feature>
<dbReference type="Pfam" id="PF07677">
    <property type="entry name" value="A2M_recep"/>
    <property type="match status" value="1"/>
</dbReference>
<dbReference type="EMBL" id="JAHDVG010000487">
    <property type="protein sequence ID" value="KAH1166073.1"/>
    <property type="molecule type" value="Genomic_DNA"/>
</dbReference>
<dbReference type="SUPFAM" id="SSF49410">
    <property type="entry name" value="Alpha-macroglobulin receptor domain"/>
    <property type="match status" value="1"/>
</dbReference>
<dbReference type="InterPro" id="IPR048848">
    <property type="entry name" value="C3_CUB2"/>
</dbReference>
<feature type="domain" description="Alpha-macroglobulin receptor-binding" evidence="2">
    <location>
        <begin position="164"/>
        <end position="189"/>
    </location>
</feature>
<organism evidence="4 5">
    <name type="scientific">Mauremys mutica</name>
    <name type="common">yellowpond turtle</name>
    <dbReference type="NCBI Taxonomy" id="74926"/>
    <lineage>
        <taxon>Eukaryota</taxon>
        <taxon>Metazoa</taxon>
        <taxon>Chordata</taxon>
        <taxon>Craniata</taxon>
        <taxon>Vertebrata</taxon>
        <taxon>Euteleostomi</taxon>
        <taxon>Archelosauria</taxon>
        <taxon>Testudinata</taxon>
        <taxon>Testudines</taxon>
        <taxon>Cryptodira</taxon>
        <taxon>Durocryptodira</taxon>
        <taxon>Testudinoidea</taxon>
        <taxon>Geoemydidae</taxon>
        <taxon>Geoemydinae</taxon>
        <taxon>Mauremys</taxon>
    </lineage>
</organism>